<evidence type="ECO:0000313" key="11">
    <source>
        <dbReference type="Proteomes" id="UP001324380"/>
    </source>
</evidence>
<keyword evidence="7" id="KW-0067">ATP-binding</keyword>
<organism evidence="10 11">
    <name type="scientific">Mucilaginibacter sabulilitoris</name>
    <dbReference type="NCBI Taxonomy" id="1173583"/>
    <lineage>
        <taxon>Bacteria</taxon>
        <taxon>Pseudomonadati</taxon>
        <taxon>Bacteroidota</taxon>
        <taxon>Sphingobacteriia</taxon>
        <taxon>Sphingobacteriales</taxon>
        <taxon>Sphingobacteriaceae</taxon>
        <taxon>Mucilaginibacter</taxon>
    </lineage>
</organism>
<gene>
    <name evidence="10" type="ORF">SNE25_09440</name>
</gene>
<dbReference type="CDD" id="cd00130">
    <property type="entry name" value="PAS"/>
    <property type="match status" value="1"/>
</dbReference>
<evidence type="ECO:0000256" key="7">
    <source>
        <dbReference type="ARBA" id="ARBA00022840"/>
    </source>
</evidence>
<dbReference type="InterPro" id="IPR013767">
    <property type="entry name" value="PAS_fold"/>
</dbReference>
<accession>A0ABZ0TX89</accession>
<keyword evidence="8" id="KW-0175">Coiled coil</keyword>
<keyword evidence="4" id="KW-0808">Transferase</keyword>
<protein>
    <recommendedName>
        <fullName evidence="2">histidine kinase</fullName>
        <ecNumber evidence="2">2.7.13.3</ecNumber>
    </recommendedName>
</protein>
<dbReference type="InterPro" id="IPR000014">
    <property type="entry name" value="PAS"/>
</dbReference>
<dbReference type="PROSITE" id="PS50112">
    <property type="entry name" value="PAS"/>
    <property type="match status" value="1"/>
</dbReference>
<evidence type="ECO:0000256" key="2">
    <source>
        <dbReference type="ARBA" id="ARBA00012438"/>
    </source>
</evidence>
<evidence type="ECO:0000256" key="4">
    <source>
        <dbReference type="ARBA" id="ARBA00022679"/>
    </source>
</evidence>
<comment type="catalytic activity">
    <reaction evidence="1">
        <text>ATP + protein L-histidine = ADP + protein N-phospho-L-histidine.</text>
        <dbReference type="EC" id="2.7.13.3"/>
    </reaction>
</comment>
<dbReference type="PANTHER" id="PTHR41523">
    <property type="entry name" value="TWO-COMPONENT SYSTEM SENSOR PROTEIN"/>
    <property type="match status" value="1"/>
</dbReference>
<dbReference type="InterPro" id="IPR013656">
    <property type="entry name" value="PAS_4"/>
</dbReference>
<feature type="coiled-coil region" evidence="8">
    <location>
        <begin position="8"/>
        <end position="63"/>
    </location>
</feature>
<dbReference type="SUPFAM" id="SSF55785">
    <property type="entry name" value="PYP-like sensor domain (PAS domain)"/>
    <property type="match status" value="2"/>
</dbReference>
<dbReference type="RefSeq" id="WP_321564846.1">
    <property type="nucleotide sequence ID" value="NZ_CP139558.1"/>
</dbReference>
<name>A0ABZ0TX89_9SPHI</name>
<dbReference type="Pfam" id="PF00989">
    <property type="entry name" value="PAS"/>
    <property type="match status" value="1"/>
</dbReference>
<dbReference type="EMBL" id="CP139558">
    <property type="protein sequence ID" value="WPU95740.1"/>
    <property type="molecule type" value="Genomic_DNA"/>
</dbReference>
<evidence type="ECO:0000256" key="8">
    <source>
        <dbReference type="SAM" id="Coils"/>
    </source>
</evidence>
<keyword evidence="11" id="KW-1185">Reference proteome</keyword>
<dbReference type="SMART" id="SM00091">
    <property type="entry name" value="PAS"/>
    <property type="match status" value="2"/>
</dbReference>
<dbReference type="NCBIfam" id="TIGR00229">
    <property type="entry name" value="sensory_box"/>
    <property type="match status" value="2"/>
</dbReference>
<evidence type="ECO:0000256" key="3">
    <source>
        <dbReference type="ARBA" id="ARBA00022553"/>
    </source>
</evidence>
<dbReference type="Gene3D" id="3.30.450.20">
    <property type="entry name" value="PAS domain"/>
    <property type="match status" value="2"/>
</dbReference>
<dbReference type="Proteomes" id="UP001324380">
    <property type="component" value="Chromosome"/>
</dbReference>
<keyword evidence="5" id="KW-0547">Nucleotide-binding</keyword>
<evidence type="ECO:0000256" key="6">
    <source>
        <dbReference type="ARBA" id="ARBA00022777"/>
    </source>
</evidence>
<evidence type="ECO:0000313" key="10">
    <source>
        <dbReference type="EMBL" id="WPU95740.1"/>
    </source>
</evidence>
<dbReference type="Pfam" id="PF08448">
    <property type="entry name" value="PAS_4"/>
    <property type="match status" value="1"/>
</dbReference>
<reference evidence="10 11" key="1">
    <citation type="submission" date="2023-11" db="EMBL/GenBank/DDBJ databases">
        <title>Analysis of the Genomes of Mucilaginibacter gossypii cycad 4 and M. sabulilitoris SNA2: microbes with the potential for plant growth promotion.</title>
        <authorList>
            <person name="Hirsch A.M."/>
            <person name="Humm E."/>
            <person name="Rubbi M."/>
            <person name="Del Vecchio G."/>
            <person name="Ha S.M."/>
            <person name="Pellegrini M."/>
            <person name="Gunsalus R.P."/>
        </authorList>
    </citation>
    <scope>NUCLEOTIDE SEQUENCE [LARGE SCALE GENOMIC DNA]</scope>
    <source>
        <strain evidence="10 11">SNA2</strain>
    </source>
</reference>
<sequence>MRIIRERSYKYNEELAAINEELAATNEEYLAANEELGAANEELATTNEELLEAEENIRRSEKLFRSIALNIPGSLIIVIDRNHRYVTIEGDIMEKMGYDRHRYEGKHPAEISPERYEASKSLYDRVLAGEKFSVERKAETSEYYLIHFVPLKNDDDLVESALIIALDINEIKQAEEKSAKLAAIVETTDDAIISKTTESVVTSWNAAAEWMFGYIAEEMIGQTIYKIIPEDREDEEPRILARLRTGKRVDHFETKRLTKDGQLLDVYLTISRLWTSRNRSSVCRRSRGISPLKNRKNNVKMTLSVW</sequence>
<dbReference type="PANTHER" id="PTHR41523:SF8">
    <property type="entry name" value="ETHYLENE RESPONSE SENSOR PROTEIN"/>
    <property type="match status" value="1"/>
</dbReference>
<dbReference type="InterPro" id="IPR035965">
    <property type="entry name" value="PAS-like_dom_sf"/>
</dbReference>
<keyword evidence="3" id="KW-0597">Phosphoprotein</keyword>
<evidence type="ECO:0000259" key="9">
    <source>
        <dbReference type="PROSITE" id="PS50112"/>
    </source>
</evidence>
<evidence type="ECO:0000256" key="1">
    <source>
        <dbReference type="ARBA" id="ARBA00000085"/>
    </source>
</evidence>
<evidence type="ECO:0000256" key="5">
    <source>
        <dbReference type="ARBA" id="ARBA00022741"/>
    </source>
</evidence>
<feature type="domain" description="PAS" evidence="9">
    <location>
        <begin position="177"/>
        <end position="246"/>
    </location>
</feature>
<keyword evidence="6" id="KW-0418">Kinase</keyword>
<dbReference type="EC" id="2.7.13.3" evidence="2"/>
<proteinExistence type="predicted"/>